<evidence type="ECO:0000313" key="4">
    <source>
        <dbReference type="Proteomes" id="UP000018849"/>
    </source>
</evidence>
<feature type="non-terminal residue" evidence="3">
    <location>
        <position position="118"/>
    </location>
</feature>
<dbReference type="PROSITE" id="PS51671">
    <property type="entry name" value="ACT"/>
    <property type="match status" value="1"/>
</dbReference>
<evidence type="ECO:0000259" key="2">
    <source>
        <dbReference type="PROSITE" id="PS51671"/>
    </source>
</evidence>
<organism evidence="3 4">
    <name type="scientific">Pseudomonas syringae pv. actinidiae ICMP 19096</name>
    <dbReference type="NCBI Taxonomy" id="1194405"/>
    <lineage>
        <taxon>Bacteria</taxon>
        <taxon>Pseudomonadati</taxon>
        <taxon>Pseudomonadota</taxon>
        <taxon>Gammaproteobacteria</taxon>
        <taxon>Pseudomonadales</taxon>
        <taxon>Pseudomonadaceae</taxon>
        <taxon>Pseudomonas</taxon>
        <taxon>Pseudomonas syringae</taxon>
    </lineage>
</organism>
<name>A0A656K4E1_PSESF</name>
<gene>
    <name evidence="3" type="ORF">A245_02808</name>
</gene>
<proteinExistence type="predicted"/>
<dbReference type="InterPro" id="IPR000014">
    <property type="entry name" value="PAS"/>
</dbReference>
<dbReference type="Proteomes" id="UP000018849">
    <property type="component" value="Unassembled WGS sequence"/>
</dbReference>
<dbReference type="Gene3D" id="3.30.70.260">
    <property type="match status" value="1"/>
</dbReference>
<dbReference type="EMBL" id="AOKF01000207">
    <property type="protein sequence ID" value="EPN68865.1"/>
    <property type="molecule type" value="Genomic_DNA"/>
</dbReference>
<dbReference type="Gene3D" id="3.30.450.20">
    <property type="entry name" value="PAS domain"/>
    <property type="match status" value="1"/>
</dbReference>
<sequence>MRIHVSFIDRVGITQEVLAILGGRNLNLDAVEMVPPNVYIDAPTLSHQMLEELKDALFRVRGVEAITVVDILPGQRRHLQLDALLAAMTDPVLALDSAGHVLLANPALITLIGREPAG</sequence>
<protein>
    <submittedName>
        <fullName evidence="3">Transcriptional regulator TyrR</fullName>
    </submittedName>
</protein>
<feature type="domain" description="ACT" evidence="2">
    <location>
        <begin position="2"/>
        <end position="74"/>
    </location>
</feature>
<evidence type="ECO:0000259" key="1">
    <source>
        <dbReference type="PROSITE" id="PS50112"/>
    </source>
</evidence>
<evidence type="ECO:0000313" key="3">
    <source>
        <dbReference type="EMBL" id="EPN68865.1"/>
    </source>
</evidence>
<dbReference type="PROSITE" id="PS50112">
    <property type="entry name" value="PAS"/>
    <property type="match status" value="1"/>
</dbReference>
<dbReference type="AlphaFoldDB" id="A0A656K4E1"/>
<dbReference type="InterPro" id="IPR002912">
    <property type="entry name" value="ACT_dom"/>
</dbReference>
<comment type="caution">
    <text evidence="3">The sequence shown here is derived from an EMBL/GenBank/DDBJ whole genome shotgun (WGS) entry which is preliminary data.</text>
</comment>
<feature type="domain" description="PAS" evidence="1">
    <location>
        <begin position="77"/>
        <end position="118"/>
    </location>
</feature>
<reference evidence="3 4" key="1">
    <citation type="journal article" date="2013" name="PLoS Pathog.">
        <title>Genomic analysis of the Kiwifruit pathogen Pseudomonas syringae pv. actinidiae provides insight into the origins of an emergent plant disease.</title>
        <authorList>
            <person name="McCann H.C."/>
            <person name="Rikkerink E.H."/>
            <person name="Bertels F."/>
            <person name="Fiers M."/>
            <person name="Lu A."/>
            <person name="Rees-George J."/>
            <person name="Andersen M.T."/>
            <person name="Gleave A.P."/>
            <person name="Haubold B."/>
            <person name="Wohlers M.W."/>
            <person name="Guttman D.S."/>
            <person name="Wang P.W."/>
            <person name="Straub C."/>
            <person name="Vanneste J.L."/>
            <person name="Rainey P.B."/>
            <person name="Templeton M.D."/>
        </authorList>
    </citation>
    <scope>NUCLEOTIDE SEQUENCE [LARGE SCALE GENOMIC DNA]</scope>
    <source>
        <strain evidence="3 4">ICMP 19096</strain>
    </source>
</reference>
<accession>A0A656K4E1</accession>